<comment type="caution">
    <text evidence="7">The sequence shown here is derived from an EMBL/GenBank/DDBJ whole genome shotgun (WGS) entry which is preliminary data.</text>
</comment>
<dbReference type="OrthoDB" id="308464at2759"/>
<reference evidence="7 8" key="1">
    <citation type="submission" date="2016-07" db="EMBL/GenBank/DDBJ databases">
        <title>Pervasive Adenine N6-methylation of Active Genes in Fungi.</title>
        <authorList>
            <consortium name="DOE Joint Genome Institute"/>
            <person name="Mondo S.J."/>
            <person name="Dannebaum R.O."/>
            <person name="Kuo R.C."/>
            <person name="Labutti K."/>
            <person name="Haridas S."/>
            <person name="Kuo A."/>
            <person name="Salamov A."/>
            <person name="Ahrendt S.R."/>
            <person name="Lipzen A."/>
            <person name="Sullivan W."/>
            <person name="Andreopoulos W.B."/>
            <person name="Clum A."/>
            <person name="Lindquist E."/>
            <person name="Daum C."/>
            <person name="Ramamoorthy G.K."/>
            <person name="Gryganskyi A."/>
            <person name="Culley D."/>
            <person name="Magnuson J.K."/>
            <person name="James T.Y."/>
            <person name="O'Malley M.A."/>
            <person name="Stajich J.E."/>
            <person name="Spatafora J.W."/>
            <person name="Visel A."/>
            <person name="Grigoriev I.V."/>
        </authorList>
    </citation>
    <scope>NUCLEOTIDE SEQUENCE [LARGE SCALE GENOMIC DNA]</scope>
    <source>
        <strain evidence="7 8">CBS 931.73</strain>
    </source>
</reference>
<dbReference type="NCBIfam" id="TIGR00310">
    <property type="entry name" value="ZPR1_znf"/>
    <property type="match status" value="2"/>
</dbReference>
<dbReference type="FunFam" id="2.60.120.1040:FF:000003">
    <property type="entry name" value="Zinc finger protein zpr1"/>
    <property type="match status" value="1"/>
</dbReference>
<dbReference type="InterPro" id="IPR042451">
    <property type="entry name" value="ZPR1_A/B_dom"/>
</dbReference>
<feature type="domain" description="Zinc finger ZPR1-type" evidence="6">
    <location>
        <begin position="234"/>
        <end position="394"/>
    </location>
</feature>
<proteinExistence type="inferred from homology"/>
<dbReference type="SMART" id="SM00709">
    <property type="entry name" value="Zpr1"/>
    <property type="match status" value="2"/>
</dbReference>
<dbReference type="STRING" id="1314790.A0A1Y1XCG5"/>
<comment type="similarity">
    <text evidence="1">Belongs to the ZPR1 family.</text>
</comment>
<dbReference type="PANTHER" id="PTHR10876">
    <property type="entry name" value="ZINC FINGER PROTEIN ZPR1"/>
    <property type="match status" value="1"/>
</dbReference>
<name>A0A1Y1XCG5_9FUNG</name>
<dbReference type="AlphaFoldDB" id="A0A1Y1XCG5"/>
<dbReference type="GO" id="GO:0005634">
    <property type="term" value="C:nucleus"/>
    <property type="evidence" value="ECO:0007669"/>
    <property type="project" value="TreeGrafter"/>
</dbReference>
<evidence type="ECO:0000256" key="1">
    <source>
        <dbReference type="ARBA" id="ARBA00008354"/>
    </source>
</evidence>
<dbReference type="Pfam" id="PF22794">
    <property type="entry name" value="jr-ZPR1"/>
    <property type="match status" value="2"/>
</dbReference>
<feature type="domain" description="Zinc finger ZPR1-type" evidence="6">
    <location>
        <begin position="20"/>
        <end position="178"/>
    </location>
</feature>
<dbReference type="InterPro" id="IPR040141">
    <property type="entry name" value="ZPR1"/>
</dbReference>
<evidence type="ECO:0000256" key="5">
    <source>
        <dbReference type="SAM" id="MobiDB-lite"/>
    </source>
</evidence>
<dbReference type="Gene3D" id="2.60.120.1040">
    <property type="entry name" value="ZPR1, A/B domain"/>
    <property type="match status" value="2"/>
</dbReference>
<dbReference type="GO" id="GO:0008270">
    <property type="term" value="F:zinc ion binding"/>
    <property type="evidence" value="ECO:0007669"/>
    <property type="project" value="UniProtKB-KW"/>
</dbReference>
<dbReference type="EMBL" id="MCFE01000642">
    <property type="protein sequence ID" value="ORX83407.1"/>
    <property type="molecule type" value="Genomic_DNA"/>
</dbReference>
<dbReference type="FunCoup" id="A0A1Y1XCG5">
    <property type="interactions" value="1177"/>
</dbReference>
<dbReference type="InterPro" id="IPR042452">
    <property type="entry name" value="ZPR1_Znf1/2"/>
</dbReference>
<evidence type="ECO:0000256" key="4">
    <source>
        <dbReference type="ARBA" id="ARBA00022833"/>
    </source>
</evidence>
<dbReference type="InParanoid" id="A0A1Y1XCG5"/>
<sequence length="429" mass="48174">MEDISFTDIKEDTPVIEVESLCMKCERNGTTRIMLTKVPYFKEVILVHFQCPFCEYENNQVQYGGALEEKGAIYTCVLNSKEDYSRQIVRSEYATIRLHELDLELPNTSKRGVLTTIEGLLLRIIEDLSMEQAIRKIMQPEIHEKIEDLIAKMKDHLTRHNPLTISMDDPAGNSFIESLDPPSVDPKLTIKHYTRSEEQNASLGLHDTSEGVGSQRAEAESDSSTTDSVSVFHEPCYSCGVICETRMCLLKVPNFQEIVVMSTACEQCGYKNNEVKPTGSIAAKGKRITLHLKDGEDMSREVVKSDSCKVSIPELRFESILSAGKYTTVEGLLLDLIQNIQSRTPFLQGDSVPLSKREVVQTLVENLKKAVAVEPGHELTLVLDDPLGNTFVQALRPDGDDPNLIIAEYARSYEQNEEFGINDIKVDDY</sequence>
<dbReference type="FunFam" id="2.20.25.420:FF:000001">
    <property type="entry name" value="Zinc finger protein ZPR1"/>
    <property type="match status" value="1"/>
</dbReference>
<dbReference type="InterPro" id="IPR056180">
    <property type="entry name" value="ZPR1_jr_dom"/>
</dbReference>
<dbReference type="InterPro" id="IPR004457">
    <property type="entry name" value="Znf_ZPR1"/>
</dbReference>
<keyword evidence="4" id="KW-0862">Zinc</keyword>
<keyword evidence="3 7" id="KW-0863">Zinc-finger</keyword>
<evidence type="ECO:0000259" key="6">
    <source>
        <dbReference type="SMART" id="SM00709"/>
    </source>
</evidence>
<protein>
    <submittedName>
        <fullName evidence="7">Zinc-finger protein ZPR1</fullName>
    </submittedName>
</protein>
<organism evidence="7 8">
    <name type="scientific">Basidiobolus meristosporus CBS 931.73</name>
    <dbReference type="NCBI Taxonomy" id="1314790"/>
    <lineage>
        <taxon>Eukaryota</taxon>
        <taxon>Fungi</taxon>
        <taxon>Fungi incertae sedis</taxon>
        <taxon>Zoopagomycota</taxon>
        <taxon>Entomophthoromycotina</taxon>
        <taxon>Basidiobolomycetes</taxon>
        <taxon>Basidiobolales</taxon>
        <taxon>Basidiobolaceae</taxon>
        <taxon>Basidiobolus</taxon>
    </lineage>
</organism>
<accession>A0A1Y1XCG5</accession>
<gene>
    <name evidence="7" type="ORF">K493DRAFT_89484</name>
</gene>
<dbReference type="Proteomes" id="UP000193498">
    <property type="component" value="Unassembled WGS sequence"/>
</dbReference>
<keyword evidence="2" id="KW-0479">Metal-binding</keyword>
<dbReference type="PANTHER" id="PTHR10876:SF0">
    <property type="entry name" value="ZINC FINGER PROTEIN ZPR1"/>
    <property type="match status" value="1"/>
</dbReference>
<evidence type="ECO:0000256" key="3">
    <source>
        <dbReference type="ARBA" id="ARBA00022771"/>
    </source>
</evidence>
<evidence type="ECO:0000313" key="8">
    <source>
        <dbReference type="Proteomes" id="UP000193498"/>
    </source>
</evidence>
<dbReference type="Gene3D" id="2.20.25.420">
    <property type="entry name" value="ZPR1, zinc finger domain"/>
    <property type="match status" value="2"/>
</dbReference>
<dbReference type="Pfam" id="PF03367">
    <property type="entry name" value="Zn_ribbon_ZPR1"/>
    <property type="match status" value="2"/>
</dbReference>
<evidence type="ECO:0000256" key="2">
    <source>
        <dbReference type="ARBA" id="ARBA00022723"/>
    </source>
</evidence>
<evidence type="ECO:0000313" key="7">
    <source>
        <dbReference type="EMBL" id="ORX83407.1"/>
    </source>
</evidence>
<keyword evidence="8" id="KW-1185">Reference proteome</keyword>
<feature type="region of interest" description="Disordered" evidence="5">
    <location>
        <begin position="196"/>
        <end position="225"/>
    </location>
</feature>